<dbReference type="Gene3D" id="1.10.3430.10">
    <property type="entry name" value="Ammonium transporter AmtB like domains"/>
    <property type="match status" value="1"/>
</dbReference>
<keyword evidence="6 8" id="KW-0472">Membrane</keyword>
<evidence type="ECO:0000256" key="8">
    <source>
        <dbReference type="SAM" id="Phobius"/>
    </source>
</evidence>
<dbReference type="GO" id="GO:0005886">
    <property type="term" value="C:plasma membrane"/>
    <property type="evidence" value="ECO:0007669"/>
    <property type="project" value="TreeGrafter"/>
</dbReference>
<sequence length="181" mass="19807">CRLKHKLGYDDALDVFGTHGLGGFLGNLLVGILAQKWVAALDETAIDGGWLDGHFVQLLYQLAGSTAGASWSFVWTLVIVCSMERVPFLSLRLQDLDQELGVDIAQMGETAYTEMMRKKSVDVKPLGVFTIGLRTPVKNGPPTTTLENEDFISESKRDEKMTNQAALAPMSTILETGFVLN</sequence>
<evidence type="ECO:0000256" key="7">
    <source>
        <dbReference type="ARBA" id="ARBA00023177"/>
    </source>
</evidence>
<feature type="transmembrane region" description="Helical" evidence="8">
    <location>
        <begin position="12"/>
        <end position="38"/>
    </location>
</feature>
<evidence type="ECO:0000256" key="6">
    <source>
        <dbReference type="ARBA" id="ARBA00023136"/>
    </source>
</evidence>
<dbReference type="InterPro" id="IPR001905">
    <property type="entry name" value="Ammonium_transpt"/>
</dbReference>
<evidence type="ECO:0000313" key="11">
    <source>
        <dbReference type="WBParaSite" id="nRc.2.0.1.t29855-RA"/>
    </source>
</evidence>
<dbReference type="PANTHER" id="PTHR43029:SF10">
    <property type="entry name" value="AMMONIUM TRANSPORTER MEP2"/>
    <property type="match status" value="1"/>
</dbReference>
<evidence type="ECO:0000256" key="1">
    <source>
        <dbReference type="ARBA" id="ARBA00004141"/>
    </source>
</evidence>
<evidence type="ECO:0000313" key="10">
    <source>
        <dbReference type="Proteomes" id="UP000887565"/>
    </source>
</evidence>
<accession>A0A915JU28</accession>
<name>A0A915JU28_ROMCU</name>
<organism evidence="10 11">
    <name type="scientific">Romanomermis culicivorax</name>
    <name type="common">Nematode worm</name>
    <dbReference type="NCBI Taxonomy" id="13658"/>
    <lineage>
        <taxon>Eukaryota</taxon>
        <taxon>Metazoa</taxon>
        <taxon>Ecdysozoa</taxon>
        <taxon>Nematoda</taxon>
        <taxon>Enoplea</taxon>
        <taxon>Dorylaimia</taxon>
        <taxon>Mermithida</taxon>
        <taxon>Mermithoidea</taxon>
        <taxon>Mermithidae</taxon>
        <taxon>Romanomermis</taxon>
    </lineage>
</organism>
<feature type="domain" description="Ammonium transporter AmtB-like" evidence="9">
    <location>
        <begin position="3"/>
        <end position="112"/>
    </location>
</feature>
<comment type="similarity">
    <text evidence="2">Belongs to the ammonia transporter channel (TC 1.A.11.2) family.</text>
</comment>
<reference evidence="11" key="1">
    <citation type="submission" date="2022-11" db="UniProtKB">
        <authorList>
            <consortium name="WormBaseParasite"/>
        </authorList>
    </citation>
    <scope>IDENTIFICATION</scope>
</reference>
<keyword evidence="3" id="KW-0813">Transport</keyword>
<keyword evidence="5 8" id="KW-1133">Transmembrane helix</keyword>
<proteinExistence type="inferred from homology"/>
<evidence type="ECO:0000256" key="5">
    <source>
        <dbReference type="ARBA" id="ARBA00022989"/>
    </source>
</evidence>
<keyword evidence="7" id="KW-0924">Ammonia transport</keyword>
<dbReference type="Proteomes" id="UP000887565">
    <property type="component" value="Unplaced"/>
</dbReference>
<dbReference type="AlphaFoldDB" id="A0A915JU28"/>
<comment type="subcellular location">
    <subcellularLocation>
        <location evidence="1">Membrane</location>
        <topology evidence="1">Multi-pass membrane protein</topology>
    </subcellularLocation>
</comment>
<evidence type="ECO:0000259" key="9">
    <source>
        <dbReference type="Pfam" id="PF00909"/>
    </source>
</evidence>
<evidence type="ECO:0000256" key="4">
    <source>
        <dbReference type="ARBA" id="ARBA00022692"/>
    </source>
</evidence>
<evidence type="ECO:0000256" key="3">
    <source>
        <dbReference type="ARBA" id="ARBA00022448"/>
    </source>
</evidence>
<protein>
    <submittedName>
        <fullName evidence="11">Ammonium transporter AmtB-like domain-containing protein</fullName>
    </submittedName>
</protein>
<dbReference type="InterPro" id="IPR024041">
    <property type="entry name" value="NH4_transpt_AmtB-like_dom"/>
</dbReference>
<dbReference type="SUPFAM" id="SSF111352">
    <property type="entry name" value="Ammonium transporter"/>
    <property type="match status" value="1"/>
</dbReference>
<dbReference type="Pfam" id="PF00909">
    <property type="entry name" value="Ammonium_transp"/>
    <property type="match status" value="1"/>
</dbReference>
<evidence type="ECO:0000256" key="2">
    <source>
        <dbReference type="ARBA" id="ARBA00005887"/>
    </source>
</evidence>
<feature type="transmembrane region" description="Helical" evidence="8">
    <location>
        <begin position="58"/>
        <end position="83"/>
    </location>
</feature>
<dbReference type="WBParaSite" id="nRc.2.0.1.t29855-RA">
    <property type="protein sequence ID" value="nRc.2.0.1.t29855-RA"/>
    <property type="gene ID" value="nRc.2.0.1.g29855"/>
</dbReference>
<dbReference type="InterPro" id="IPR029020">
    <property type="entry name" value="Ammonium/urea_transptr"/>
</dbReference>
<dbReference type="PANTHER" id="PTHR43029">
    <property type="entry name" value="AMMONIUM TRANSPORTER MEP2"/>
    <property type="match status" value="1"/>
</dbReference>
<keyword evidence="4 8" id="KW-0812">Transmembrane</keyword>
<keyword evidence="10" id="KW-1185">Reference proteome</keyword>
<dbReference type="GO" id="GO:0008519">
    <property type="term" value="F:ammonium channel activity"/>
    <property type="evidence" value="ECO:0007669"/>
    <property type="project" value="InterPro"/>
</dbReference>